<reference evidence="9" key="1">
    <citation type="journal article" date="2019" name="Int. J. Syst. Evol. Microbiol.">
        <title>The Global Catalogue of Microorganisms (GCM) 10K type strain sequencing project: providing services to taxonomists for standard genome sequencing and annotation.</title>
        <authorList>
            <consortium name="The Broad Institute Genomics Platform"/>
            <consortium name="The Broad Institute Genome Sequencing Center for Infectious Disease"/>
            <person name="Wu L."/>
            <person name="Ma J."/>
        </authorList>
    </citation>
    <scope>NUCLEOTIDE SEQUENCE [LARGE SCALE GENOMIC DNA]</scope>
    <source>
        <strain evidence="9">JCM 17924</strain>
    </source>
</reference>
<comment type="similarity">
    <text evidence="2">Belongs to the ComB family.</text>
</comment>
<evidence type="ECO:0000256" key="5">
    <source>
        <dbReference type="ARBA" id="ARBA00022801"/>
    </source>
</evidence>
<name>A0ABP8IVM5_9BACT</name>
<dbReference type="Pfam" id="PF04029">
    <property type="entry name" value="2-ph_phosp"/>
    <property type="match status" value="1"/>
</dbReference>
<dbReference type="Proteomes" id="UP001500454">
    <property type="component" value="Unassembled WGS sequence"/>
</dbReference>
<evidence type="ECO:0000256" key="1">
    <source>
        <dbReference type="ARBA" id="ARBA00001946"/>
    </source>
</evidence>
<evidence type="ECO:0000256" key="6">
    <source>
        <dbReference type="ARBA" id="ARBA00022842"/>
    </source>
</evidence>
<keyword evidence="9" id="KW-1185">Reference proteome</keyword>
<dbReference type="EMBL" id="BAABHA010000002">
    <property type="protein sequence ID" value="GAA4375363.1"/>
    <property type="molecule type" value="Genomic_DNA"/>
</dbReference>
<dbReference type="PANTHER" id="PTHR37311:SF1">
    <property type="entry name" value="2-PHOSPHOSULFOLACTATE PHOSPHATASE-RELATED"/>
    <property type="match status" value="1"/>
</dbReference>
<comment type="caution">
    <text evidence="8">The sequence shown here is derived from an EMBL/GenBank/DDBJ whole genome shotgun (WGS) entry which is preliminary data.</text>
</comment>
<keyword evidence="5" id="KW-0378">Hydrolase</keyword>
<comment type="catalytic activity">
    <reaction evidence="7">
        <text>(2R)-O-phospho-3-sulfolactate + H2O = (2R)-3-sulfolactate + phosphate</text>
        <dbReference type="Rhea" id="RHEA:23416"/>
        <dbReference type="ChEBI" id="CHEBI:15377"/>
        <dbReference type="ChEBI" id="CHEBI:15597"/>
        <dbReference type="ChEBI" id="CHEBI:43474"/>
        <dbReference type="ChEBI" id="CHEBI:58738"/>
        <dbReference type="EC" id="3.1.3.71"/>
    </reaction>
</comment>
<accession>A0ABP8IVM5</accession>
<dbReference type="InterPro" id="IPR036702">
    <property type="entry name" value="ComB-like_sf"/>
</dbReference>
<organism evidence="8 9">
    <name type="scientific">Hymenobacter koreensis</name>
    <dbReference type="NCBI Taxonomy" id="1084523"/>
    <lineage>
        <taxon>Bacteria</taxon>
        <taxon>Pseudomonadati</taxon>
        <taxon>Bacteroidota</taxon>
        <taxon>Cytophagia</taxon>
        <taxon>Cytophagales</taxon>
        <taxon>Hymenobacteraceae</taxon>
        <taxon>Hymenobacter</taxon>
    </lineage>
</organism>
<keyword evidence="6" id="KW-0460">Magnesium</keyword>
<dbReference type="Gene3D" id="3.90.1560.10">
    <property type="entry name" value="ComB-like"/>
    <property type="match status" value="1"/>
</dbReference>
<sequence>MSVILSEAKDLTTRGKVLRFAQDDLFYIRFMPTVDICFSPELLPLYDLKGKVAVVVDILRATSSIVTALANGVTHVFPVAELAECAALGQEHGCLTAAERDGRAAEGFDLGNSPFGYLDGVLPVRGRAVAISTTNGTLALRRSLSADAVVVGAFLNLQAVVDFAQVQQKDVVVVCAGWKGKFCLEDTVFGGALAERLADTFDVASSDATLAALHLWQQAKADLHAYLLQSSHVRRLNSLEANKDFEFCLRLDEYPATLPIWQADRLVPFVKQGQLQNA</sequence>
<protein>
    <recommendedName>
        <fullName evidence="4">Probable 2-phosphosulfolactate phosphatase</fullName>
        <ecNumber evidence="3">3.1.3.71</ecNumber>
    </recommendedName>
</protein>
<evidence type="ECO:0000256" key="3">
    <source>
        <dbReference type="ARBA" id="ARBA00012953"/>
    </source>
</evidence>
<evidence type="ECO:0000256" key="4">
    <source>
        <dbReference type="ARBA" id="ARBA00021948"/>
    </source>
</evidence>
<dbReference type="EC" id="3.1.3.71" evidence="3"/>
<gene>
    <name evidence="8" type="ORF">GCM10023186_07950</name>
</gene>
<dbReference type="PANTHER" id="PTHR37311">
    <property type="entry name" value="2-PHOSPHOSULFOLACTATE PHOSPHATASE-RELATED"/>
    <property type="match status" value="1"/>
</dbReference>
<evidence type="ECO:0000256" key="7">
    <source>
        <dbReference type="ARBA" id="ARBA00033711"/>
    </source>
</evidence>
<evidence type="ECO:0000256" key="2">
    <source>
        <dbReference type="ARBA" id="ARBA00009997"/>
    </source>
</evidence>
<proteinExistence type="inferred from homology"/>
<comment type="cofactor">
    <cofactor evidence="1">
        <name>Mg(2+)</name>
        <dbReference type="ChEBI" id="CHEBI:18420"/>
    </cofactor>
</comment>
<dbReference type="InterPro" id="IPR005238">
    <property type="entry name" value="ComB-like"/>
</dbReference>
<evidence type="ECO:0000313" key="8">
    <source>
        <dbReference type="EMBL" id="GAA4375363.1"/>
    </source>
</evidence>
<evidence type="ECO:0000313" key="9">
    <source>
        <dbReference type="Proteomes" id="UP001500454"/>
    </source>
</evidence>
<dbReference type="SUPFAM" id="SSF142823">
    <property type="entry name" value="ComB-like"/>
    <property type="match status" value="1"/>
</dbReference>